<dbReference type="Pfam" id="PF13616">
    <property type="entry name" value="Rotamase_3"/>
    <property type="match status" value="1"/>
</dbReference>
<evidence type="ECO:0000256" key="1">
    <source>
        <dbReference type="ARBA" id="ARBA00004496"/>
    </source>
</evidence>
<dbReference type="InterPro" id="IPR023058">
    <property type="entry name" value="PPIase_PpiC_CS"/>
</dbReference>
<evidence type="ECO:0000313" key="12">
    <source>
        <dbReference type="Proteomes" id="UP000265716"/>
    </source>
</evidence>
<dbReference type="PANTHER" id="PTHR43629:SF2">
    <property type="entry name" value="RHODANESE-LIKE_PPIC DOMAIN-CONTAINING PROTEIN 12, CHLOROPLASTIC"/>
    <property type="match status" value="1"/>
</dbReference>
<dbReference type="InterPro" id="IPR000297">
    <property type="entry name" value="PPIase_PpiC"/>
</dbReference>
<dbReference type="InterPro" id="IPR052204">
    <property type="entry name" value="PpiC/parvulin_rotamase"/>
</dbReference>
<dbReference type="Proteomes" id="UP000265716">
    <property type="component" value="Unassembled WGS sequence"/>
</dbReference>
<dbReference type="PROSITE" id="PS50198">
    <property type="entry name" value="PPIC_PPIASE_2"/>
    <property type="match status" value="1"/>
</dbReference>
<gene>
    <name evidence="10" type="ORF">DYB30_001997</name>
    <name evidence="11" type="ORF">DYB31_003097</name>
    <name evidence="9" type="ORF">DYB38_008031</name>
</gene>
<evidence type="ECO:0000259" key="8">
    <source>
        <dbReference type="PROSITE" id="PS50198"/>
    </source>
</evidence>
<dbReference type="EMBL" id="QUTC01001497">
    <property type="protein sequence ID" value="RHY76610.1"/>
    <property type="molecule type" value="Genomic_DNA"/>
</dbReference>
<dbReference type="AlphaFoldDB" id="A0A397EAL6"/>
<organism evidence="9 12">
    <name type="scientific">Aphanomyces astaci</name>
    <name type="common">Crayfish plague agent</name>
    <dbReference type="NCBI Taxonomy" id="112090"/>
    <lineage>
        <taxon>Eukaryota</taxon>
        <taxon>Sar</taxon>
        <taxon>Stramenopiles</taxon>
        <taxon>Oomycota</taxon>
        <taxon>Saprolegniomycetes</taxon>
        <taxon>Saprolegniales</taxon>
        <taxon>Verrucalvaceae</taxon>
        <taxon>Aphanomyces</taxon>
    </lineage>
</organism>
<dbReference type="SUPFAM" id="SSF54534">
    <property type="entry name" value="FKBP-like"/>
    <property type="match status" value="1"/>
</dbReference>
<sequence length="156" mass="16721">MDLWSEIEKNMKWIALAAVVLFAIFSVVSSWGGGGGVSASASHILVSTEDEVDDLLAQLLKTDDGSDAQLKLFADLAKEHSKCPSGSRGGGALGSFGRGQMVPEFDKVVFEEAVGKIHKVKTQFGWHLVLTTKRTDPTADKTTADDPAEADDKKEL</sequence>
<evidence type="ECO:0000256" key="3">
    <source>
        <dbReference type="ARBA" id="ARBA00022490"/>
    </source>
</evidence>
<evidence type="ECO:0000313" key="11">
    <source>
        <dbReference type="EMBL" id="RHZ11240.1"/>
    </source>
</evidence>
<feature type="domain" description="PpiC" evidence="8">
    <location>
        <begin position="36"/>
        <end position="133"/>
    </location>
</feature>
<accession>A0A397EAL6</accession>
<dbReference type="InterPro" id="IPR046357">
    <property type="entry name" value="PPIase_dom_sf"/>
</dbReference>
<comment type="catalytic activity">
    <reaction evidence="6">
        <text>[protein]-peptidylproline (omega=180) = [protein]-peptidylproline (omega=0)</text>
        <dbReference type="Rhea" id="RHEA:16237"/>
        <dbReference type="Rhea" id="RHEA-COMP:10747"/>
        <dbReference type="Rhea" id="RHEA-COMP:10748"/>
        <dbReference type="ChEBI" id="CHEBI:83833"/>
        <dbReference type="ChEBI" id="CHEBI:83834"/>
        <dbReference type="EC" id="5.2.1.8"/>
    </reaction>
</comment>
<feature type="region of interest" description="Disordered" evidence="7">
    <location>
        <begin position="135"/>
        <end position="156"/>
    </location>
</feature>
<evidence type="ECO:0000256" key="5">
    <source>
        <dbReference type="PROSITE-ProRule" id="PRU00278"/>
    </source>
</evidence>
<dbReference type="PROSITE" id="PS01096">
    <property type="entry name" value="PPIC_PPIASE_1"/>
    <property type="match status" value="1"/>
</dbReference>
<comment type="subcellular location">
    <subcellularLocation>
        <location evidence="1">Cytoplasm</location>
    </subcellularLocation>
</comment>
<dbReference type="PANTHER" id="PTHR43629">
    <property type="entry name" value="PEPTIDYL-PROLYL CIS-TRANS ISOMERASE"/>
    <property type="match status" value="1"/>
</dbReference>
<dbReference type="VEuPathDB" id="FungiDB:H257_13868"/>
<dbReference type="EMBL" id="QUTD01001923">
    <property type="protein sequence ID" value="RHY77086.1"/>
    <property type="molecule type" value="Genomic_DNA"/>
</dbReference>
<evidence type="ECO:0000313" key="9">
    <source>
        <dbReference type="EMBL" id="RHY76610.1"/>
    </source>
</evidence>
<protein>
    <recommendedName>
        <fullName evidence="6">Peptidyl-prolyl cis-trans isomerase</fullName>
        <ecNumber evidence="6">5.2.1.8</ecNumber>
    </recommendedName>
</protein>
<dbReference type="GO" id="GO:0005737">
    <property type="term" value="C:cytoplasm"/>
    <property type="evidence" value="ECO:0007669"/>
    <property type="project" value="UniProtKB-SubCell"/>
</dbReference>
<evidence type="ECO:0000256" key="4">
    <source>
        <dbReference type="ARBA" id="ARBA00046231"/>
    </source>
</evidence>
<dbReference type="Proteomes" id="UP000266196">
    <property type="component" value="Unassembled WGS sequence"/>
</dbReference>
<keyword evidence="5 6" id="KW-0697">Rotamase</keyword>
<dbReference type="GO" id="GO:0003755">
    <property type="term" value="F:peptidyl-prolyl cis-trans isomerase activity"/>
    <property type="evidence" value="ECO:0007669"/>
    <property type="project" value="UniProtKB-UniRule"/>
</dbReference>
<comment type="function">
    <text evidence="4">PPIases accelerate the folding of proteins. It prefers amino acid residues with hydrophobic side chains like leucine and phenylalanine in the P1 position of the peptides substrates.</text>
</comment>
<keyword evidence="3" id="KW-0963">Cytoplasm</keyword>
<proteinExistence type="inferred from homology"/>
<name>A0A397EAL6_APHAT</name>
<evidence type="ECO:0000313" key="14">
    <source>
        <dbReference type="Proteomes" id="UP000266643"/>
    </source>
</evidence>
<evidence type="ECO:0000313" key="10">
    <source>
        <dbReference type="EMBL" id="RHY77086.1"/>
    </source>
</evidence>
<evidence type="ECO:0000256" key="6">
    <source>
        <dbReference type="RuleBase" id="RU363014"/>
    </source>
</evidence>
<dbReference type="EC" id="5.2.1.8" evidence="6"/>
<evidence type="ECO:0000256" key="7">
    <source>
        <dbReference type="SAM" id="MobiDB-lite"/>
    </source>
</evidence>
<dbReference type="Proteomes" id="UP000266643">
    <property type="component" value="Unassembled WGS sequence"/>
</dbReference>
<comment type="caution">
    <text evidence="9">The sequence shown here is derived from an EMBL/GenBank/DDBJ whole genome shotgun (WGS) entry which is preliminary data.</text>
</comment>
<reference evidence="12 13" key="1">
    <citation type="submission" date="2018-08" db="EMBL/GenBank/DDBJ databases">
        <title>Aphanomyces genome sequencing and annotation.</title>
        <authorList>
            <person name="Minardi D."/>
            <person name="Oidtmann B."/>
            <person name="Van Der Giezen M."/>
            <person name="Studholme D.J."/>
        </authorList>
    </citation>
    <scope>NUCLEOTIDE SEQUENCE [LARGE SCALE GENOMIC DNA]</scope>
    <source>
        <strain evidence="11 13">197901</strain>
        <strain evidence="10 14">D2</strain>
        <strain evidence="9 12">SA</strain>
    </source>
</reference>
<dbReference type="Gene3D" id="3.10.50.40">
    <property type="match status" value="1"/>
</dbReference>
<dbReference type="EMBL" id="QUTE01011029">
    <property type="protein sequence ID" value="RHZ11240.1"/>
    <property type="molecule type" value="Genomic_DNA"/>
</dbReference>
<evidence type="ECO:0000256" key="2">
    <source>
        <dbReference type="ARBA" id="ARBA00007656"/>
    </source>
</evidence>
<comment type="similarity">
    <text evidence="2">Belongs to the PpiC/parvulin rotamase family.</text>
</comment>
<keyword evidence="5 6" id="KW-0413">Isomerase</keyword>
<evidence type="ECO:0000313" key="13">
    <source>
        <dbReference type="Proteomes" id="UP000266196"/>
    </source>
</evidence>